<feature type="domain" description="Mycothiol-dependent maleylpyruvate isomerase metal-binding" evidence="1">
    <location>
        <begin position="21"/>
        <end position="159"/>
    </location>
</feature>
<dbReference type="Proteomes" id="UP000460435">
    <property type="component" value="Unassembled WGS sequence"/>
</dbReference>
<gene>
    <name evidence="2" type="ORF">F7O44_00360</name>
</gene>
<keyword evidence="3" id="KW-1185">Reference proteome</keyword>
<dbReference type="InterPro" id="IPR017517">
    <property type="entry name" value="Maleyloyr_isom"/>
</dbReference>
<dbReference type="Pfam" id="PF11716">
    <property type="entry name" value="MDMPI_N"/>
    <property type="match status" value="1"/>
</dbReference>
<dbReference type="InterPro" id="IPR024344">
    <property type="entry name" value="MDMPI_metal-binding"/>
</dbReference>
<protein>
    <submittedName>
        <fullName evidence="2">Maleylpyruvate isomerase family mycothiol-dependent enzyme</fullName>
    </submittedName>
</protein>
<dbReference type="GO" id="GO:0046872">
    <property type="term" value="F:metal ion binding"/>
    <property type="evidence" value="ECO:0007669"/>
    <property type="project" value="InterPro"/>
</dbReference>
<dbReference type="Gene3D" id="3.30.1050.20">
    <property type="match status" value="1"/>
</dbReference>
<dbReference type="InterPro" id="IPR034660">
    <property type="entry name" value="DinB/YfiT-like"/>
</dbReference>
<name>A0A7K3LWX8_9ACTN</name>
<sequence length="246" mass="26833">MPSMSSKNSESDNVESTGPITAATDRLVATASTFDVEALAAPSLCPGWTRAHVLAHVARNADALTNLLKWARTGVETPMYPNRQTRNSDIEATAKQPADELIEDLQKASDRFASAVTELPAEHWQREVVTGPAASGQAIPARRTLWLRLRELEVHHLDLDAGYTVDNWPDMFVRRALAETIRGFNQREDTPHFTAVIDGATTRIGSSGQVVVSGSARPMLAWLMGRTSGQDLQTQNGPVPDLPAWL</sequence>
<evidence type="ECO:0000313" key="2">
    <source>
        <dbReference type="EMBL" id="NDL55516.1"/>
    </source>
</evidence>
<evidence type="ECO:0000259" key="1">
    <source>
        <dbReference type="Pfam" id="PF11716"/>
    </source>
</evidence>
<comment type="caution">
    <text evidence="2">The sequence shown here is derived from an EMBL/GenBank/DDBJ whole genome shotgun (WGS) entry which is preliminary data.</text>
</comment>
<dbReference type="SUPFAM" id="SSF109854">
    <property type="entry name" value="DinB/YfiT-like putative metalloenzymes"/>
    <property type="match status" value="1"/>
</dbReference>
<keyword evidence="2" id="KW-0670">Pyruvate</keyword>
<evidence type="ECO:0000313" key="3">
    <source>
        <dbReference type="Proteomes" id="UP000460435"/>
    </source>
</evidence>
<dbReference type="InterPro" id="IPR036527">
    <property type="entry name" value="SCP2_sterol-bd_dom_sf"/>
</dbReference>
<dbReference type="AlphaFoldDB" id="A0A7K3LWX8"/>
<dbReference type="GO" id="GO:0016853">
    <property type="term" value="F:isomerase activity"/>
    <property type="evidence" value="ECO:0007669"/>
    <property type="project" value="UniProtKB-KW"/>
</dbReference>
<organism evidence="2 3">
    <name type="scientific">Phytoactinopolyspora mesophila</name>
    <dbReference type="NCBI Taxonomy" id="2650750"/>
    <lineage>
        <taxon>Bacteria</taxon>
        <taxon>Bacillati</taxon>
        <taxon>Actinomycetota</taxon>
        <taxon>Actinomycetes</taxon>
        <taxon>Jiangellales</taxon>
        <taxon>Jiangellaceae</taxon>
        <taxon>Phytoactinopolyspora</taxon>
    </lineage>
</organism>
<dbReference type="Gene3D" id="1.20.120.450">
    <property type="entry name" value="dinb family like domain"/>
    <property type="match status" value="1"/>
</dbReference>
<dbReference type="EMBL" id="WLZY01000001">
    <property type="protein sequence ID" value="NDL55516.1"/>
    <property type="molecule type" value="Genomic_DNA"/>
</dbReference>
<keyword evidence="2" id="KW-0413">Isomerase</keyword>
<proteinExistence type="predicted"/>
<dbReference type="SUPFAM" id="SSF55718">
    <property type="entry name" value="SCP-like"/>
    <property type="match status" value="1"/>
</dbReference>
<accession>A0A7K3LWX8</accession>
<reference evidence="2 3" key="1">
    <citation type="submission" date="2019-11" db="EMBL/GenBank/DDBJ databases">
        <authorList>
            <person name="Li X.-J."/>
            <person name="Feng X.-M."/>
        </authorList>
    </citation>
    <scope>NUCLEOTIDE SEQUENCE [LARGE SCALE GENOMIC DNA]</scope>
    <source>
        <strain evidence="2 3">XMNu-373</strain>
    </source>
</reference>
<dbReference type="NCBIfam" id="TIGR03083">
    <property type="entry name" value="maleylpyruvate isomerase family mycothiol-dependent enzyme"/>
    <property type="match status" value="1"/>
</dbReference>